<dbReference type="Gene3D" id="1.10.1660.10">
    <property type="match status" value="1"/>
</dbReference>
<protein>
    <recommendedName>
        <fullName evidence="2">HTH merR-type domain-containing protein</fullName>
    </recommendedName>
</protein>
<dbReference type="CDD" id="cd00592">
    <property type="entry name" value="HTH_MerR-like"/>
    <property type="match status" value="1"/>
</dbReference>
<proteinExistence type="predicted"/>
<dbReference type="InterPro" id="IPR009061">
    <property type="entry name" value="DNA-bd_dom_put_sf"/>
</dbReference>
<dbReference type="InterPro" id="IPR047057">
    <property type="entry name" value="MerR_fam"/>
</dbReference>
<evidence type="ECO:0000313" key="3">
    <source>
        <dbReference type="EMBL" id="PNV66793.1"/>
    </source>
</evidence>
<feature type="domain" description="HTH merR-type" evidence="2">
    <location>
        <begin position="1"/>
        <end position="69"/>
    </location>
</feature>
<evidence type="ECO:0000259" key="2">
    <source>
        <dbReference type="PROSITE" id="PS50937"/>
    </source>
</evidence>
<accession>A0A2K2U8Z3</accession>
<dbReference type="PANTHER" id="PTHR30204">
    <property type="entry name" value="REDOX-CYCLING DRUG-SENSING TRANSCRIPTIONAL ACTIVATOR SOXR"/>
    <property type="match status" value="1"/>
</dbReference>
<keyword evidence="4" id="KW-1185">Reference proteome</keyword>
<dbReference type="EMBL" id="PPEK01000021">
    <property type="protein sequence ID" value="PNV66793.1"/>
    <property type="molecule type" value="Genomic_DNA"/>
</dbReference>
<name>A0A2K2U8Z3_9ACTN</name>
<dbReference type="GO" id="GO:0003677">
    <property type="term" value="F:DNA binding"/>
    <property type="evidence" value="ECO:0007669"/>
    <property type="project" value="UniProtKB-KW"/>
</dbReference>
<evidence type="ECO:0000256" key="1">
    <source>
        <dbReference type="ARBA" id="ARBA00023125"/>
    </source>
</evidence>
<dbReference type="SUPFAM" id="SSF46955">
    <property type="entry name" value="Putative DNA-binding domain"/>
    <property type="match status" value="1"/>
</dbReference>
<gene>
    <name evidence="3" type="ORF">C2L71_11365</name>
</gene>
<dbReference type="PANTHER" id="PTHR30204:SF93">
    <property type="entry name" value="HTH MERR-TYPE DOMAIN-CONTAINING PROTEIN"/>
    <property type="match status" value="1"/>
</dbReference>
<reference evidence="4" key="1">
    <citation type="submission" date="2018-01" db="EMBL/GenBank/DDBJ databases">
        <title>Rubneribacter badeniensis gen. nov., sp. nov., and Colonibacter rubneri, gen. nov., sp. nov., WGS of new members of the Eggerthellaceae.</title>
        <authorList>
            <person name="Danylec N."/>
            <person name="Stoll D.A."/>
            <person name="Doetsch A."/>
            <person name="Kulling S.E."/>
            <person name="Huch M."/>
        </authorList>
    </citation>
    <scope>NUCLEOTIDE SEQUENCE [LARGE SCALE GENOMIC DNA]</scope>
    <source>
        <strain evidence="4">ResAG-96</strain>
    </source>
</reference>
<organism evidence="3 4">
    <name type="scientific">Enteroscipio rubneri</name>
    <dbReference type="NCBI Taxonomy" id="2070686"/>
    <lineage>
        <taxon>Bacteria</taxon>
        <taxon>Bacillati</taxon>
        <taxon>Actinomycetota</taxon>
        <taxon>Coriobacteriia</taxon>
        <taxon>Eggerthellales</taxon>
        <taxon>Eggerthellaceae</taxon>
        <taxon>Enteroscipio</taxon>
    </lineage>
</organism>
<keyword evidence="1" id="KW-0238">DNA-binding</keyword>
<sequence length="278" mass="30318">MLSKDVARLSGVTVRTLRHYHQVGVLPEPPRRENGYREYGVVDVARVLRIKRLASLGLTLEQIGSILEEEESGGAGASGDAARLLDEIDAELEAQISLLKERRRMVSLLRRELDEGGSVLEASAPIRDHVSRMVELGASPKTTMAELHQLLLIDGRKGASAVLDDVLGLYRLMEERGVMAEYVALTNEALALPADAGEEACAKLAGRASDLLSPVVAEYLGGGSLGDWDEADPLLERLIRSYDDETLSPIQVRLSRLAEKSIREKVEGLAESRENPDS</sequence>
<dbReference type="OrthoDB" id="4569196at2"/>
<dbReference type="SMART" id="SM00422">
    <property type="entry name" value="HTH_MERR"/>
    <property type="match status" value="1"/>
</dbReference>
<comment type="caution">
    <text evidence="3">The sequence shown here is derived from an EMBL/GenBank/DDBJ whole genome shotgun (WGS) entry which is preliminary data.</text>
</comment>
<dbReference type="InterPro" id="IPR000551">
    <property type="entry name" value="MerR-type_HTH_dom"/>
</dbReference>
<dbReference type="GO" id="GO:0003700">
    <property type="term" value="F:DNA-binding transcription factor activity"/>
    <property type="evidence" value="ECO:0007669"/>
    <property type="project" value="InterPro"/>
</dbReference>
<evidence type="ECO:0000313" key="4">
    <source>
        <dbReference type="Proteomes" id="UP000236197"/>
    </source>
</evidence>
<dbReference type="Pfam" id="PF13411">
    <property type="entry name" value="MerR_1"/>
    <property type="match status" value="1"/>
</dbReference>
<dbReference type="RefSeq" id="WP_103265877.1">
    <property type="nucleotide sequence ID" value="NZ_CABMLE010000021.1"/>
</dbReference>
<dbReference type="Proteomes" id="UP000236197">
    <property type="component" value="Unassembled WGS sequence"/>
</dbReference>
<dbReference type="PROSITE" id="PS50937">
    <property type="entry name" value="HTH_MERR_2"/>
    <property type="match status" value="1"/>
</dbReference>
<dbReference type="AlphaFoldDB" id="A0A2K2U8Z3"/>